<comment type="caution">
    <text evidence="1">The sequence shown here is derived from an EMBL/GenBank/DDBJ whole genome shotgun (WGS) entry which is preliminary data.</text>
</comment>
<protein>
    <submittedName>
        <fullName evidence="1">Uncharacterized protein</fullName>
    </submittedName>
</protein>
<gene>
    <name evidence="1" type="ORF">HMPREF3293_00173</name>
</gene>
<keyword evidence="2" id="KW-1185">Reference proteome</keyword>
<accession>A0A136Q8F9</accession>
<proteinExistence type="predicted"/>
<dbReference type="Proteomes" id="UP000070366">
    <property type="component" value="Unassembled WGS sequence"/>
</dbReference>
<organism evidence="1 2">
    <name type="scientific">Christensenella minuta</name>
    <dbReference type="NCBI Taxonomy" id="626937"/>
    <lineage>
        <taxon>Bacteria</taxon>
        <taxon>Bacillati</taxon>
        <taxon>Bacillota</taxon>
        <taxon>Clostridia</taxon>
        <taxon>Christensenellales</taxon>
        <taxon>Christensenellaceae</taxon>
        <taxon>Christensenella</taxon>
    </lineage>
</organism>
<name>A0A136Q8F9_9FIRM</name>
<dbReference type="AlphaFoldDB" id="A0A136Q8F9"/>
<evidence type="ECO:0000313" key="1">
    <source>
        <dbReference type="EMBL" id="KXK66961.1"/>
    </source>
</evidence>
<reference evidence="1 2" key="1">
    <citation type="submission" date="2016-02" db="EMBL/GenBank/DDBJ databases">
        <authorList>
            <person name="Wen L."/>
            <person name="He K."/>
            <person name="Yang H."/>
        </authorList>
    </citation>
    <scope>NUCLEOTIDE SEQUENCE [LARGE SCALE GENOMIC DNA]</scope>
    <source>
        <strain evidence="1 2">DSM 22607</strain>
    </source>
</reference>
<sequence>MMCCIVDGHQYACCFSSAIFSCLTESIILNKLIILLFPFRLW</sequence>
<dbReference type="STRING" id="626937.HMPREF3293_00173"/>
<evidence type="ECO:0000313" key="2">
    <source>
        <dbReference type="Proteomes" id="UP000070366"/>
    </source>
</evidence>
<dbReference type="EMBL" id="LSZW01000015">
    <property type="protein sequence ID" value="KXK66961.1"/>
    <property type="molecule type" value="Genomic_DNA"/>
</dbReference>